<evidence type="ECO:0000259" key="6">
    <source>
        <dbReference type="PROSITE" id="PS51157"/>
    </source>
</evidence>
<evidence type="ECO:0000313" key="8">
    <source>
        <dbReference type="Proteomes" id="UP000179807"/>
    </source>
</evidence>
<sequence length="557" mass="64721">MFTAFFPGEDLDDEDVELEKESLLILHNGQDYQVQRKLAYISSNYIKKILINDPSLDEIEIDFDDEYNEFSLISNFLNNNFITITSENYIFLKNASKILSISCIAQKVESFEKQFESIKNNHEIAILQTYESIIFGITEENLQNIVENFIFFSQIENNKYKDSDLELVAQIILTAAQIQYKSAPLLFKFVKLLNNYKINEILIENVHNIKKTSMRNYFIQGLYDSGVSSSLQYYNYGDPDHSEISTNLRRSGVNPHEICYAIRFDEVERLQEISGQSSDFDFNQKVPFSSYESMPMLSNCVLIEYAAFFCSIKCFKFLLINQATIRSQLLKFAIAGGSIEIIRLCEQNGCNFLKAVQYCIRFHKSDIFEWVISNKLKIIGFDTVCTFSFTGVSYASQQWYECFDCFTAPEGCCEFCARHCHKHHPILDKGFAKAYCDCGHSHCKGLIEVKDVDKYDYIENLILKSIQYCNFKIFMRLIELGANIQTIHPNLFLMAEAHNNVRIAKIALLFEFYRFSPKTKIDHPLRVKFWPSKEFLELTQTAIRNGLINREEKCRIS</sequence>
<dbReference type="InterPro" id="IPR036770">
    <property type="entry name" value="Ankyrin_rpt-contain_sf"/>
</dbReference>
<keyword evidence="1" id="KW-0479">Metal-binding</keyword>
<evidence type="ECO:0008006" key="9">
    <source>
        <dbReference type="Google" id="ProtNLM"/>
    </source>
</evidence>
<dbReference type="RefSeq" id="XP_068367309.1">
    <property type="nucleotide sequence ID" value="XM_068491171.1"/>
</dbReference>
<keyword evidence="2" id="KW-0863">Zinc-finger</keyword>
<evidence type="ECO:0000256" key="2">
    <source>
        <dbReference type="ARBA" id="ARBA00022771"/>
    </source>
</evidence>
<dbReference type="CDD" id="cd19674">
    <property type="entry name" value="UBR-box_UBR4_like"/>
    <property type="match status" value="1"/>
</dbReference>
<dbReference type="GeneID" id="94825875"/>
<dbReference type="PROSITE" id="PS50868">
    <property type="entry name" value="POST_SET"/>
    <property type="match status" value="1"/>
</dbReference>
<dbReference type="VEuPathDB" id="TrichDB:TRFO_03247"/>
<dbReference type="InterPro" id="IPR020683">
    <property type="entry name" value="DUF3447"/>
</dbReference>
<evidence type="ECO:0000259" key="5">
    <source>
        <dbReference type="PROSITE" id="PS50868"/>
    </source>
</evidence>
<dbReference type="Pfam" id="PF11929">
    <property type="entry name" value="DUF3447"/>
    <property type="match status" value="1"/>
</dbReference>
<keyword evidence="3" id="KW-0862">Zinc</keyword>
<dbReference type="PANTHER" id="PTHR24159">
    <property type="match status" value="1"/>
</dbReference>
<evidence type="ECO:0000256" key="4">
    <source>
        <dbReference type="PROSITE-ProRule" id="PRU00508"/>
    </source>
</evidence>
<dbReference type="SMART" id="SM00396">
    <property type="entry name" value="ZnF_UBR1"/>
    <property type="match status" value="1"/>
</dbReference>
<accession>A0A1J4KX91</accession>
<dbReference type="PROSITE" id="PS51157">
    <property type="entry name" value="ZF_UBR"/>
    <property type="match status" value="1"/>
</dbReference>
<feature type="domain" description="UBR-type" evidence="6">
    <location>
        <begin position="383"/>
        <end position="448"/>
    </location>
</feature>
<evidence type="ECO:0000313" key="7">
    <source>
        <dbReference type="EMBL" id="OHT14173.1"/>
    </source>
</evidence>
<proteinExistence type="predicted"/>
<gene>
    <name evidence="7" type="ORF">TRFO_03247</name>
</gene>
<dbReference type="Proteomes" id="UP000179807">
    <property type="component" value="Unassembled WGS sequence"/>
</dbReference>
<dbReference type="SUPFAM" id="SSF48403">
    <property type="entry name" value="Ankyrin repeat"/>
    <property type="match status" value="1"/>
</dbReference>
<dbReference type="GO" id="GO:0008270">
    <property type="term" value="F:zinc ion binding"/>
    <property type="evidence" value="ECO:0007669"/>
    <property type="project" value="UniProtKB-KW"/>
</dbReference>
<dbReference type="InterPro" id="IPR003616">
    <property type="entry name" value="Post-SET_dom"/>
</dbReference>
<feature type="domain" description="Post-SET" evidence="5">
    <location>
        <begin position="432"/>
        <end position="448"/>
    </location>
</feature>
<comment type="caution">
    <text evidence="7">The sequence shown here is derived from an EMBL/GenBank/DDBJ whole genome shotgun (WGS) entry which is preliminary data.</text>
</comment>
<evidence type="ECO:0000256" key="1">
    <source>
        <dbReference type="ARBA" id="ARBA00022723"/>
    </source>
</evidence>
<dbReference type="OrthoDB" id="426293at2759"/>
<dbReference type="AlphaFoldDB" id="A0A1J4KX91"/>
<dbReference type="PANTHER" id="PTHR24159:SF5">
    <property type="entry name" value="ANK_REP_REGION DOMAIN-CONTAINING PROTEIN"/>
    <property type="match status" value="1"/>
</dbReference>
<organism evidence="7 8">
    <name type="scientific">Tritrichomonas foetus</name>
    <dbReference type="NCBI Taxonomy" id="1144522"/>
    <lineage>
        <taxon>Eukaryota</taxon>
        <taxon>Metamonada</taxon>
        <taxon>Parabasalia</taxon>
        <taxon>Tritrichomonadida</taxon>
        <taxon>Tritrichomonadidae</taxon>
        <taxon>Tritrichomonas</taxon>
    </lineage>
</organism>
<keyword evidence="8" id="KW-1185">Reference proteome</keyword>
<feature type="zinc finger region" description="UBR-type" evidence="4">
    <location>
        <begin position="383"/>
        <end position="448"/>
    </location>
</feature>
<name>A0A1J4KX91_9EUKA</name>
<reference evidence="7" key="1">
    <citation type="submission" date="2016-10" db="EMBL/GenBank/DDBJ databases">
        <authorList>
            <person name="Benchimol M."/>
            <person name="Almeida L.G."/>
            <person name="Vasconcelos A.T."/>
            <person name="Perreira-Neves A."/>
            <person name="Rosa I.A."/>
            <person name="Tasca T."/>
            <person name="Bogo M.R."/>
            <person name="de Souza W."/>
        </authorList>
    </citation>
    <scope>NUCLEOTIDE SEQUENCE [LARGE SCALE GENOMIC DNA]</scope>
    <source>
        <strain evidence="7">K</strain>
    </source>
</reference>
<protein>
    <recommendedName>
        <fullName evidence="9">UBR-type domain-containing protein</fullName>
    </recommendedName>
</protein>
<evidence type="ECO:0000256" key="3">
    <source>
        <dbReference type="ARBA" id="ARBA00022833"/>
    </source>
</evidence>
<dbReference type="InterPro" id="IPR003126">
    <property type="entry name" value="Znf_UBR"/>
</dbReference>
<dbReference type="EMBL" id="MLAK01000421">
    <property type="protein sequence ID" value="OHT14173.1"/>
    <property type="molecule type" value="Genomic_DNA"/>
</dbReference>